<sequence>MANRNKAKGDKYERDVLAAAIEAGFAGAKRTRPGRMEDQGDIHLFRETGHLGALGGQHILQTKDVATPQWREWLDQLELQSERAAADTAALVVKRRGSGGRPPVHLAVMSLDEYLRLIYRFSALEEDRH</sequence>
<gene>
    <name evidence="1" type="primary">63</name>
    <name evidence="1" type="ORF">SEA_DAREDEVIL_63</name>
</gene>
<evidence type="ECO:0000313" key="1">
    <source>
        <dbReference type="EMBL" id="AXH70450.1"/>
    </source>
</evidence>
<proteinExistence type="predicted"/>
<reference evidence="2" key="1">
    <citation type="submission" date="2018-07" db="EMBL/GenBank/DDBJ databases">
        <authorList>
            <person name="Quirk P.G."/>
            <person name="Krulwich T.A."/>
        </authorList>
    </citation>
    <scope>NUCLEOTIDE SEQUENCE [LARGE SCALE GENOMIC DNA]</scope>
</reference>
<organism evidence="1 2">
    <name type="scientific">Gordonia phage Daredevil</name>
    <dbReference type="NCBI Taxonomy" id="2283286"/>
    <lineage>
        <taxon>Viruses</taxon>
        <taxon>Duplodnaviria</taxon>
        <taxon>Heunggongvirae</taxon>
        <taxon>Uroviricota</taxon>
        <taxon>Caudoviricetes</taxon>
        <taxon>Daredevilvirus</taxon>
        <taxon>Daredevilvirus daredevil</taxon>
    </lineage>
</organism>
<keyword evidence="2" id="KW-1185">Reference proteome</keyword>
<dbReference type="GeneID" id="54998053"/>
<evidence type="ECO:0000313" key="2">
    <source>
        <dbReference type="Proteomes" id="UP000257597"/>
    </source>
</evidence>
<dbReference type="RefSeq" id="YP_009807177.1">
    <property type="nucleotide sequence ID" value="NC_048021.1"/>
</dbReference>
<protein>
    <recommendedName>
        <fullName evidence="3">Holliday junction resolvase</fullName>
    </recommendedName>
</protein>
<accession>A0A345MIR9</accession>
<name>A0A345MIR9_9CAUD</name>
<dbReference type="KEGG" id="vg:54998053"/>
<dbReference type="Proteomes" id="UP000257597">
    <property type="component" value="Segment"/>
</dbReference>
<evidence type="ECO:0008006" key="3">
    <source>
        <dbReference type="Google" id="ProtNLM"/>
    </source>
</evidence>
<dbReference type="EMBL" id="MH590603">
    <property type="protein sequence ID" value="AXH70450.1"/>
    <property type="molecule type" value="Genomic_DNA"/>
</dbReference>